<accession>A0A401YH18</accession>
<feature type="domain" description="DUF4190" evidence="3">
    <location>
        <begin position="90"/>
        <end position="148"/>
    </location>
</feature>
<dbReference type="Proteomes" id="UP000286931">
    <property type="component" value="Unassembled WGS sequence"/>
</dbReference>
<comment type="caution">
    <text evidence="4">The sequence shown here is derived from an EMBL/GenBank/DDBJ whole genome shotgun (WGS) entry which is preliminary data.</text>
</comment>
<dbReference type="InterPro" id="IPR025241">
    <property type="entry name" value="DUF4190"/>
</dbReference>
<name>A0A401YH18_9ACTN</name>
<dbReference type="AlphaFoldDB" id="A0A401YH18"/>
<keyword evidence="2" id="KW-0472">Membrane</keyword>
<reference evidence="4 5" key="1">
    <citation type="submission" date="2018-12" db="EMBL/GenBank/DDBJ databases">
        <title>Draft genome sequence of Embleya hyalina NBRC 13850T.</title>
        <authorList>
            <person name="Komaki H."/>
            <person name="Hosoyama A."/>
            <person name="Kimura A."/>
            <person name="Ichikawa N."/>
            <person name="Tamura T."/>
        </authorList>
    </citation>
    <scope>NUCLEOTIDE SEQUENCE [LARGE SCALE GENOMIC DNA]</scope>
    <source>
        <strain evidence="4 5">NBRC 13850</strain>
    </source>
</reference>
<keyword evidence="2" id="KW-1133">Transmembrane helix</keyword>
<dbReference type="RefSeq" id="WP_126636171.1">
    <property type="nucleotide sequence ID" value="NZ_BIFH01000015.1"/>
</dbReference>
<evidence type="ECO:0000256" key="2">
    <source>
        <dbReference type="SAM" id="Phobius"/>
    </source>
</evidence>
<evidence type="ECO:0000313" key="5">
    <source>
        <dbReference type="Proteomes" id="UP000286931"/>
    </source>
</evidence>
<gene>
    <name evidence="4" type="ORF">EHYA_01568</name>
</gene>
<feature type="compositionally biased region" description="Low complexity" evidence="1">
    <location>
        <begin position="1"/>
        <end position="14"/>
    </location>
</feature>
<sequence>MSTPGGPGPYGSSGDRPAGDPRDAYDAQGEQAYGYGYAPYGPPYGQAPYGPSYGQPYDPQAPYGPQPYAHGYHQYPGYGGHLPQPGTNGLAIASMILGIVWIYWLGSLLAVIFGHIALAQTARTGQEGRGMAIAGVVLGWIGMAVLALVVVVLVVDSGHGHGYSDYLGLLVGGCGVR</sequence>
<dbReference type="OrthoDB" id="4374883at2"/>
<evidence type="ECO:0000313" key="4">
    <source>
        <dbReference type="EMBL" id="GCD93916.1"/>
    </source>
</evidence>
<evidence type="ECO:0000259" key="3">
    <source>
        <dbReference type="Pfam" id="PF13828"/>
    </source>
</evidence>
<dbReference type="EMBL" id="BIFH01000015">
    <property type="protein sequence ID" value="GCD93916.1"/>
    <property type="molecule type" value="Genomic_DNA"/>
</dbReference>
<feature type="region of interest" description="Disordered" evidence="1">
    <location>
        <begin position="1"/>
        <end position="26"/>
    </location>
</feature>
<keyword evidence="2" id="KW-0812">Transmembrane</keyword>
<feature type="transmembrane region" description="Helical" evidence="2">
    <location>
        <begin position="130"/>
        <end position="155"/>
    </location>
</feature>
<proteinExistence type="predicted"/>
<organism evidence="4 5">
    <name type="scientific">Embleya hyalina</name>
    <dbReference type="NCBI Taxonomy" id="516124"/>
    <lineage>
        <taxon>Bacteria</taxon>
        <taxon>Bacillati</taxon>
        <taxon>Actinomycetota</taxon>
        <taxon>Actinomycetes</taxon>
        <taxon>Kitasatosporales</taxon>
        <taxon>Streptomycetaceae</taxon>
        <taxon>Embleya</taxon>
    </lineage>
</organism>
<feature type="transmembrane region" description="Helical" evidence="2">
    <location>
        <begin position="90"/>
        <end position="118"/>
    </location>
</feature>
<dbReference type="Pfam" id="PF13828">
    <property type="entry name" value="DUF4190"/>
    <property type="match status" value="1"/>
</dbReference>
<evidence type="ECO:0000256" key="1">
    <source>
        <dbReference type="SAM" id="MobiDB-lite"/>
    </source>
</evidence>
<protein>
    <recommendedName>
        <fullName evidence="3">DUF4190 domain-containing protein</fullName>
    </recommendedName>
</protein>
<keyword evidence="5" id="KW-1185">Reference proteome</keyword>